<evidence type="ECO:0000256" key="1">
    <source>
        <dbReference type="ARBA" id="ARBA00004651"/>
    </source>
</evidence>
<dbReference type="Pfam" id="PF13396">
    <property type="entry name" value="PLDc_N"/>
    <property type="match status" value="1"/>
</dbReference>
<keyword evidence="9" id="KW-1185">Reference proteome</keyword>
<keyword evidence="2" id="KW-1003">Cell membrane</keyword>
<keyword evidence="3 6" id="KW-0812">Transmembrane</keyword>
<comment type="caution">
    <text evidence="8">The sequence shown here is derived from an EMBL/GenBank/DDBJ whole genome shotgun (WGS) entry which is preliminary data.</text>
</comment>
<evidence type="ECO:0000313" key="9">
    <source>
        <dbReference type="Proteomes" id="UP001206595"/>
    </source>
</evidence>
<dbReference type="GeneID" id="75910984"/>
<evidence type="ECO:0000256" key="6">
    <source>
        <dbReference type="SAM" id="Phobius"/>
    </source>
</evidence>
<dbReference type="GO" id="GO:0005886">
    <property type="term" value="C:plasma membrane"/>
    <property type="evidence" value="ECO:0007669"/>
    <property type="project" value="UniProtKB-SubCell"/>
</dbReference>
<accession>A0AAD5EJD7</accession>
<evidence type="ECO:0000259" key="7">
    <source>
        <dbReference type="Pfam" id="PF13396"/>
    </source>
</evidence>
<proteinExistence type="predicted"/>
<dbReference type="EMBL" id="MU620894">
    <property type="protein sequence ID" value="KAI8583991.1"/>
    <property type="molecule type" value="Genomic_DNA"/>
</dbReference>
<evidence type="ECO:0000256" key="2">
    <source>
        <dbReference type="ARBA" id="ARBA00022475"/>
    </source>
</evidence>
<name>A0AAD5EJD7_UMBRA</name>
<protein>
    <recommendedName>
        <fullName evidence="7">Cardiolipin synthase N-terminal domain-containing protein</fullName>
    </recommendedName>
</protein>
<dbReference type="InterPro" id="IPR027379">
    <property type="entry name" value="CLS_N"/>
</dbReference>
<evidence type="ECO:0000256" key="3">
    <source>
        <dbReference type="ARBA" id="ARBA00022692"/>
    </source>
</evidence>
<keyword evidence="4 6" id="KW-1133">Transmembrane helix</keyword>
<feature type="domain" description="Cardiolipin synthase N-terminal" evidence="7">
    <location>
        <begin position="20"/>
        <end position="61"/>
    </location>
</feature>
<keyword evidence="5 6" id="KW-0472">Membrane</keyword>
<evidence type="ECO:0000256" key="4">
    <source>
        <dbReference type="ARBA" id="ARBA00022989"/>
    </source>
</evidence>
<organism evidence="8 9">
    <name type="scientific">Umbelopsis ramanniana AG</name>
    <dbReference type="NCBI Taxonomy" id="1314678"/>
    <lineage>
        <taxon>Eukaryota</taxon>
        <taxon>Fungi</taxon>
        <taxon>Fungi incertae sedis</taxon>
        <taxon>Mucoromycota</taxon>
        <taxon>Mucoromycotina</taxon>
        <taxon>Umbelopsidomycetes</taxon>
        <taxon>Umbelopsidales</taxon>
        <taxon>Umbelopsidaceae</taxon>
        <taxon>Umbelopsis</taxon>
    </lineage>
</organism>
<reference evidence="8" key="2">
    <citation type="journal article" date="2022" name="Proc. Natl. Acad. Sci. U.S.A.">
        <title>Diploid-dominant life cycles characterize the early evolution of Fungi.</title>
        <authorList>
            <person name="Amses K.R."/>
            <person name="Simmons D.R."/>
            <person name="Longcore J.E."/>
            <person name="Mondo S.J."/>
            <person name="Seto K."/>
            <person name="Jeronimo G.H."/>
            <person name="Bonds A.E."/>
            <person name="Quandt C.A."/>
            <person name="Davis W.J."/>
            <person name="Chang Y."/>
            <person name="Federici B.A."/>
            <person name="Kuo A."/>
            <person name="LaButti K."/>
            <person name="Pangilinan J."/>
            <person name="Andreopoulos W."/>
            <person name="Tritt A."/>
            <person name="Riley R."/>
            <person name="Hundley H."/>
            <person name="Johnson J."/>
            <person name="Lipzen A."/>
            <person name="Barry K."/>
            <person name="Lang B.F."/>
            <person name="Cuomo C.A."/>
            <person name="Buchler N.E."/>
            <person name="Grigoriev I.V."/>
            <person name="Spatafora J.W."/>
            <person name="Stajich J.E."/>
            <person name="James T.Y."/>
        </authorList>
    </citation>
    <scope>NUCLEOTIDE SEQUENCE</scope>
    <source>
        <strain evidence="8">AG</strain>
    </source>
</reference>
<dbReference type="AlphaFoldDB" id="A0AAD5EJD7"/>
<evidence type="ECO:0000256" key="5">
    <source>
        <dbReference type="ARBA" id="ARBA00023136"/>
    </source>
</evidence>
<comment type="subcellular location">
    <subcellularLocation>
        <location evidence="1">Cell membrane</location>
        <topology evidence="1">Multi-pass membrane protein</topology>
    </subcellularLocation>
</comment>
<feature type="transmembrane region" description="Helical" evidence="6">
    <location>
        <begin position="6"/>
        <end position="28"/>
    </location>
</feature>
<reference evidence="8" key="1">
    <citation type="submission" date="2021-06" db="EMBL/GenBank/DDBJ databases">
        <authorList>
            <consortium name="DOE Joint Genome Institute"/>
            <person name="Mondo S.J."/>
            <person name="Amses K.R."/>
            <person name="Simmons D.R."/>
            <person name="Longcore J.E."/>
            <person name="Seto K."/>
            <person name="Alves G.H."/>
            <person name="Bonds A.E."/>
            <person name="Quandt C.A."/>
            <person name="Davis W.J."/>
            <person name="Chang Y."/>
            <person name="Letcher P.M."/>
            <person name="Powell M.J."/>
            <person name="Kuo A."/>
            <person name="Labutti K."/>
            <person name="Pangilinan J."/>
            <person name="Andreopoulos W."/>
            <person name="Tritt A."/>
            <person name="Riley R."/>
            <person name="Hundley H."/>
            <person name="Johnson J."/>
            <person name="Lipzen A."/>
            <person name="Barry K."/>
            <person name="Berbee M.L."/>
            <person name="Buchler N.E."/>
            <person name="Grigoriev I.V."/>
            <person name="Spatafora J.W."/>
            <person name="Stajich J.E."/>
            <person name="James T.Y."/>
        </authorList>
    </citation>
    <scope>NUCLEOTIDE SEQUENCE</scope>
    <source>
        <strain evidence="8">AG</strain>
    </source>
</reference>
<gene>
    <name evidence="8" type="ORF">K450DRAFT_220954</name>
</gene>
<evidence type="ECO:0000313" key="8">
    <source>
        <dbReference type="EMBL" id="KAI8583991.1"/>
    </source>
</evidence>
<sequence length="74" mass="8553">MVVDNMLTISGGFFSLVLLILDFIAIFEILNSTRTTVNKVLWSLFVFFFPVLGLLCYFIFGDRERHNQSYQALP</sequence>
<dbReference type="RefSeq" id="XP_051448995.1">
    <property type="nucleotide sequence ID" value="XM_051585636.1"/>
</dbReference>
<feature type="transmembrane region" description="Helical" evidence="6">
    <location>
        <begin position="40"/>
        <end position="60"/>
    </location>
</feature>
<dbReference type="Proteomes" id="UP001206595">
    <property type="component" value="Unassembled WGS sequence"/>
</dbReference>